<name>A0A830CIZ6_9LAMI</name>
<keyword evidence="1" id="KW-0472">Membrane</keyword>
<protein>
    <submittedName>
        <fullName evidence="2">Uncharacterized protein</fullName>
    </submittedName>
</protein>
<dbReference type="PANTHER" id="PTHR34781">
    <property type="entry name" value="TRANSMEMBRANE PROTEIN"/>
    <property type="match status" value="1"/>
</dbReference>
<dbReference type="Proteomes" id="UP000653305">
    <property type="component" value="Unassembled WGS sequence"/>
</dbReference>
<comment type="caution">
    <text evidence="2">The sequence shown here is derived from an EMBL/GenBank/DDBJ whole genome shotgun (WGS) entry which is preliminary data.</text>
</comment>
<gene>
    <name evidence="2" type="ORF">PHJA_002070500</name>
</gene>
<reference evidence="2" key="1">
    <citation type="submission" date="2020-07" db="EMBL/GenBank/DDBJ databases">
        <title>Ethylene signaling mediates host invasion by parasitic plants.</title>
        <authorList>
            <person name="Yoshida S."/>
        </authorList>
    </citation>
    <scope>NUCLEOTIDE SEQUENCE</scope>
    <source>
        <strain evidence="2">Okayama</strain>
    </source>
</reference>
<dbReference type="EMBL" id="BMAC01000563">
    <property type="protein sequence ID" value="GFP99266.1"/>
    <property type="molecule type" value="Genomic_DNA"/>
</dbReference>
<sequence>MLCGSMNFFLRFVLMPWVLGLVIFFYIVGIISSISMIGRAILCHNSTPSSPSKDIPSRKFL</sequence>
<feature type="transmembrane region" description="Helical" evidence="1">
    <location>
        <begin position="12"/>
        <end position="31"/>
    </location>
</feature>
<keyword evidence="3" id="KW-1185">Reference proteome</keyword>
<evidence type="ECO:0000313" key="2">
    <source>
        <dbReference type="EMBL" id="GFP99266.1"/>
    </source>
</evidence>
<evidence type="ECO:0000256" key="1">
    <source>
        <dbReference type="SAM" id="Phobius"/>
    </source>
</evidence>
<keyword evidence="1" id="KW-0812">Transmembrane</keyword>
<keyword evidence="1" id="KW-1133">Transmembrane helix</keyword>
<dbReference type="PANTHER" id="PTHR34781:SF2">
    <property type="entry name" value="TRANSMEMBRANE PROTEIN"/>
    <property type="match status" value="1"/>
</dbReference>
<organism evidence="2 3">
    <name type="scientific">Phtheirospermum japonicum</name>
    <dbReference type="NCBI Taxonomy" id="374723"/>
    <lineage>
        <taxon>Eukaryota</taxon>
        <taxon>Viridiplantae</taxon>
        <taxon>Streptophyta</taxon>
        <taxon>Embryophyta</taxon>
        <taxon>Tracheophyta</taxon>
        <taxon>Spermatophyta</taxon>
        <taxon>Magnoliopsida</taxon>
        <taxon>eudicotyledons</taxon>
        <taxon>Gunneridae</taxon>
        <taxon>Pentapetalae</taxon>
        <taxon>asterids</taxon>
        <taxon>lamiids</taxon>
        <taxon>Lamiales</taxon>
        <taxon>Orobanchaceae</taxon>
        <taxon>Orobanchaceae incertae sedis</taxon>
        <taxon>Phtheirospermum</taxon>
    </lineage>
</organism>
<accession>A0A830CIZ6</accession>
<evidence type="ECO:0000313" key="3">
    <source>
        <dbReference type="Proteomes" id="UP000653305"/>
    </source>
</evidence>
<dbReference type="AlphaFoldDB" id="A0A830CIZ6"/>
<proteinExistence type="predicted"/>